<dbReference type="GO" id="GO:0004609">
    <property type="term" value="F:phosphatidylserine decarboxylase activity"/>
    <property type="evidence" value="ECO:0007669"/>
    <property type="project" value="InterPro"/>
</dbReference>
<evidence type="ECO:0000313" key="5">
    <source>
        <dbReference type="EMBL" id="KAJ3051441.1"/>
    </source>
</evidence>
<dbReference type="Proteomes" id="UP001212841">
    <property type="component" value="Unassembled WGS sequence"/>
</dbReference>
<dbReference type="GO" id="GO:0005739">
    <property type="term" value="C:mitochondrion"/>
    <property type="evidence" value="ECO:0007669"/>
    <property type="project" value="TreeGrafter"/>
</dbReference>
<feature type="domain" description="L-tryptophan decarboxylase PsiD-like" evidence="4">
    <location>
        <begin position="54"/>
        <end position="193"/>
    </location>
</feature>
<dbReference type="GO" id="GO:0006646">
    <property type="term" value="P:phosphatidylethanolamine biosynthetic process"/>
    <property type="evidence" value="ECO:0007669"/>
    <property type="project" value="TreeGrafter"/>
</dbReference>
<evidence type="ECO:0000313" key="6">
    <source>
        <dbReference type="Proteomes" id="UP001212841"/>
    </source>
</evidence>
<name>A0AAD5SDE3_9FUNG</name>
<keyword evidence="2" id="KW-0456">Lyase</keyword>
<comment type="caution">
    <text evidence="5">The sequence shown here is derived from an EMBL/GenBank/DDBJ whole genome shotgun (WGS) entry which is preliminary data.</text>
</comment>
<dbReference type="PANTHER" id="PTHR10067:SF9">
    <property type="entry name" value="PHOSPHATIDYLSERINE DECARBOXYLASE FAMILY PROTEIN (AFU_ORTHOLOGUE AFUA_7G01730)"/>
    <property type="match status" value="1"/>
</dbReference>
<evidence type="ECO:0000256" key="1">
    <source>
        <dbReference type="ARBA" id="ARBA00022793"/>
    </source>
</evidence>
<feature type="compositionally biased region" description="Polar residues" evidence="3">
    <location>
        <begin position="1"/>
        <end position="15"/>
    </location>
</feature>
<feature type="region of interest" description="Disordered" evidence="3">
    <location>
        <begin position="1"/>
        <end position="26"/>
    </location>
</feature>
<dbReference type="Pfam" id="PF12588">
    <property type="entry name" value="PSDC"/>
    <property type="match status" value="1"/>
</dbReference>
<feature type="compositionally biased region" description="Basic and acidic residues" evidence="3">
    <location>
        <begin position="343"/>
        <end position="354"/>
    </location>
</feature>
<sequence length="458" mass="51384">MPTQPAKPLNTNNVPQEHRVHRKPGGWLPSDHRIHRDWLSNIIDHVAKNPTDLHPVLQEFKHLIESSTRVYLLFNAMFEEIPNKQPYNKDASGQHKQIRDYLHLLQVLNHILTTPPHWNDSSEMVGLVGLPINAVLDWPMGTPSGYAAFLDPEINKMIKKVLDAWGEFLRSPDSLSALSTSQTGWFSPHGTTHLELAANHDGTTTIPFSQLYICDPQKPYHGFTSWDDFFTRKFHPSVRPVESPDDDSVIVNACESLPYHIATGIKLRDTFWNKEQAYSALDMLGHDELASQFEGGTVYQAFLSALSYHRWHSPVSGVVKKAYVIEGTYYSEPLWEGVGDPSPGKDREKIEQGSESKSQGYLTATATRALIFIEADNRDIGVVAFLGIGMVEVSTCEITVKRGQRVNKGDEIGMFHFGGSTHCLVLQKGVEVEGWPDVEGAEWNVPVRGKLCRVVGRK</sequence>
<dbReference type="PANTHER" id="PTHR10067">
    <property type="entry name" value="PHOSPHATIDYLSERINE DECARBOXYLASE"/>
    <property type="match status" value="1"/>
</dbReference>
<dbReference type="InterPro" id="IPR003817">
    <property type="entry name" value="PS_Dcarbxylase"/>
</dbReference>
<gene>
    <name evidence="5" type="ORF">HK097_007540</name>
</gene>
<keyword evidence="6" id="KW-1185">Reference proteome</keyword>
<dbReference type="EMBL" id="JADGJD010000396">
    <property type="protein sequence ID" value="KAJ3051441.1"/>
    <property type="molecule type" value="Genomic_DNA"/>
</dbReference>
<organism evidence="5 6">
    <name type="scientific">Rhizophlyctis rosea</name>
    <dbReference type="NCBI Taxonomy" id="64517"/>
    <lineage>
        <taxon>Eukaryota</taxon>
        <taxon>Fungi</taxon>
        <taxon>Fungi incertae sedis</taxon>
        <taxon>Chytridiomycota</taxon>
        <taxon>Chytridiomycota incertae sedis</taxon>
        <taxon>Chytridiomycetes</taxon>
        <taxon>Rhizophlyctidales</taxon>
        <taxon>Rhizophlyctidaceae</taxon>
        <taxon>Rhizophlyctis</taxon>
    </lineage>
</organism>
<keyword evidence="1" id="KW-0210">Decarboxylase</keyword>
<feature type="region of interest" description="Disordered" evidence="3">
    <location>
        <begin position="337"/>
        <end position="357"/>
    </location>
</feature>
<dbReference type="InterPro" id="IPR022237">
    <property type="entry name" value="PsiD-like"/>
</dbReference>
<proteinExistence type="predicted"/>
<evidence type="ECO:0000256" key="3">
    <source>
        <dbReference type="SAM" id="MobiDB-lite"/>
    </source>
</evidence>
<accession>A0AAD5SDE3</accession>
<dbReference type="Pfam" id="PF02666">
    <property type="entry name" value="PS_Dcarbxylase"/>
    <property type="match status" value="1"/>
</dbReference>
<evidence type="ECO:0000259" key="4">
    <source>
        <dbReference type="Pfam" id="PF12588"/>
    </source>
</evidence>
<protein>
    <recommendedName>
        <fullName evidence="4">L-tryptophan decarboxylase PsiD-like domain-containing protein</fullName>
    </recommendedName>
</protein>
<reference evidence="5" key="1">
    <citation type="submission" date="2020-05" db="EMBL/GenBank/DDBJ databases">
        <title>Phylogenomic resolution of chytrid fungi.</title>
        <authorList>
            <person name="Stajich J.E."/>
            <person name="Amses K."/>
            <person name="Simmons R."/>
            <person name="Seto K."/>
            <person name="Myers J."/>
            <person name="Bonds A."/>
            <person name="Quandt C.A."/>
            <person name="Barry K."/>
            <person name="Liu P."/>
            <person name="Grigoriev I."/>
            <person name="Longcore J.E."/>
            <person name="James T.Y."/>
        </authorList>
    </citation>
    <scope>NUCLEOTIDE SEQUENCE</scope>
    <source>
        <strain evidence="5">JEL0318</strain>
    </source>
</reference>
<evidence type="ECO:0000256" key="2">
    <source>
        <dbReference type="ARBA" id="ARBA00023239"/>
    </source>
</evidence>
<dbReference type="AlphaFoldDB" id="A0AAD5SDE3"/>